<dbReference type="Proteomes" id="UP001548189">
    <property type="component" value="Unassembled WGS sequence"/>
</dbReference>
<dbReference type="EMBL" id="JBEVCJ010000001">
    <property type="protein sequence ID" value="MET1253874.1"/>
    <property type="molecule type" value="Genomic_DNA"/>
</dbReference>
<accession>A0ABV2BPK1</accession>
<dbReference type="CDD" id="cd03146">
    <property type="entry name" value="GAT1_Peptidase_E"/>
    <property type="match status" value="1"/>
</dbReference>
<organism evidence="1 2">
    <name type="scientific">Aliikangiella maris</name>
    <dbReference type="NCBI Taxonomy" id="3162458"/>
    <lineage>
        <taxon>Bacteria</taxon>
        <taxon>Pseudomonadati</taxon>
        <taxon>Pseudomonadota</taxon>
        <taxon>Gammaproteobacteria</taxon>
        <taxon>Oceanospirillales</taxon>
        <taxon>Pleioneaceae</taxon>
        <taxon>Aliikangiella</taxon>
    </lineage>
</organism>
<name>A0ABV2BPK1_9GAMM</name>
<evidence type="ECO:0000313" key="2">
    <source>
        <dbReference type="Proteomes" id="UP001548189"/>
    </source>
</evidence>
<keyword evidence="1" id="KW-0224">Dipeptidase</keyword>
<dbReference type="GO" id="GO:0016805">
    <property type="term" value="F:dipeptidase activity"/>
    <property type="evidence" value="ECO:0007669"/>
    <property type="project" value="UniProtKB-KW"/>
</dbReference>
<dbReference type="InterPro" id="IPR029062">
    <property type="entry name" value="Class_I_gatase-like"/>
</dbReference>
<evidence type="ECO:0000313" key="1">
    <source>
        <dbReference type="EMBL" id="MET1253874.1"/>
    </source>
</evidence>
<keyword evidence="1" id="KW-0645">Protease</keyword>
<keyword evidence="1" id="KW-0378">Hydrolase</keyword>
<dbReference type="EC" id="3.4.13.21" evidence="1"/>
<dbReference type="Pfam" id="PF03575">
    <property type="entry name" value="Peptidase_S51"/>
    <property type="match status" value="1"/>
</dbReference>
<dbReference type="InterPro" id="IPR005320">
    <property type="entry name" value="Peptidase_S51"/>
</dbReference>
<proteinExistence type="predicted"/>
<sequence>MSLNLLLLSSSRVAETAFLQHAVDLIQSHLASCFTDNKDHQNKKLVFIPYAGVTISYDEYFEIARRPFAELGYNLSSIHQYTSPQDAILQADVIIIGGGNTFELVNQLYKHELIPLITEQLKSGKPYIGWSAGSNIAAPTIRTTNDMPIVEPASFNALNLLPFQINPHYLEVTIDGHQGETREQRIREFLEINPGQRVVGIPEGTALQLSGSQLKYVGSQAGVIFSSVTGEATKTFITSTTNINFLLDTI</sequence>
<dbReference type="NCBIfam" id="NF003642">
    <property type="entry name" value="PRK05282.1"/>
    <property type="match status" value="1"/>
</dbReference>
<dbReference type="PANTHER" id="PTHR20842">
    <property type="entry name" value="PROTEASE S51 ALPHA-ASPARTYL DIPEPTIDASE"/>
    <property type="match status" value="1"/>
</dbReference>
<protein>
    <submittedName>
        <fullName evidence="1">Dipeptidase PepE</fullName>
        <ecNumber evidence="1">3.4.13.21</ecNumber>
    </submittedName>
</protein>
<reference evidence="1 2" key="1">
    <citation type="submission" date="2024-06" db="EMBL/GenBank/DDBJ databases">
        <authorList>
            <person name="Li F."/>
        </authorList>
    </citation>
    <scope>NUCLEOTIDE SEQUENCE [LARGE SCALE GENOMIC DNA]</scope>
    <source>
        <strain evidence="1 2">GXAS 311</strain>
    </source>
</reference>
<gene>
    <name evidence="1" type="primary">pepE</name>
    <name evidence="1" type="ORF">ABVT43_01930</name>
</gene>
<comment type="caution">
    <text evidence="1">The sequence shown here is derived from an EMBL/GenBank/DDBJ whole genome shotgun (WGS) entry which is preliminary data.</text>
</comment>
<keyword evidence="2" id="KW-1185">Reference proteome</keyword>
<dbReference type="PANTHER" id="PTHR20842:SF0">
    <property type="entry name" value="ALPHA-ASPARTYL DIPEPTIDASE"/>
    <property type="match status" value="1"/>
</dbReference>
<dbReference type="Gene3D" id="3.40.50.880">
    <property type="match status" value="1"/>
</dbReference>
<dbReference type="SUPFAM" id="SSF52317">
    <property type="entry name" value="Class I glutamine amidotransferase-like"/>
    <property type="match status" value="1"/>
</dbReference>